<dbReference type="EMBL" id="MU393422">
    <property type="protein sequence ID" value="KAI4870853.1"/>
    <property type="molecule type" value="Genomic_DNA"/>
</dbReference>
<name>A0ACB9ZJ22_9PEZI</name>
<proteinExistence type="predicted"/>
<evidence type="ECO:0000313" key="2">
    <source>
        <dbReference type="Proteomes" id="UP001497700"/>
    </source>
</evidence>
<reference evidence="1 2" key="1">
    <citation type="journal article" date="2022" name="New Phytol.">
        <title>Ecological generalism drives hyperdiversity of secondary metabolite gene clusters in xylarialean endophytes.</title>
        <authorList>
            <person name="Franco M.E.E."/>
            <person name="Wisecaver J.H."/>
            <person name="Arnold A.E."/>
            <person name="Ju Y.M."/>
            <person name="Slot J.C."/>
            <person name="Ahrendt S."/>
            <person name="Moore L.P."/>
            <person name="Eastman K.E."/>
            <person name="Scott K."/>
            <person name="Konkel Z."/>
            <person name="Mondo S.J."/>
            <person name="Kuo A."/>
            <person name="Hayes R.D."/>
            <person name="Haridas S."/>
            <person name="Andreopoulos B."/>
            <person name="Riley R."/>
            <person name="LaButti K."/>
            <person name="Pangilinan J."/>
            <person name="Lipzen A."/>
            <person name="Amirebrahimi M."/>
            <person name="Yan J."/>
            <person name="Adam C."/>
            <person name="Keymanesh K."/>
            <person name="Ng V."/>
            <person name="Louie K."/>
            <person name="Northen T."/>
            <person name="Drula E."/>
            <person name="Henrissat B."/>
            <person name="Hsieh H.M."/>
            <person name="Youens-Clark K."/>
            <person name="Lutzoni F."/>
            <person name="Miadlikowska J."/>
            <person name="Eastwood D.C."/>
            <person name="Hamelin R.C."/>
            <person name="Grigoriev I.V."/>
            <person name="U'Ren J.M."/>
        </authorList>
    </citation>
    <scope>NUCLEOTIDE SEQUENCE [LARGE SCALE GENOMIC DNA]</scope>
    <source>
        <strain evidence="1 2">CBS 119005</strain>
    </source>
</reference>
<evidence type="ECO:0000313" key="1">
    <source>
        <dbReference type="EMBL" id="KAI4870853.1"/>
    </source>
</evidence>
<dbReference type="Proteomes" id="UP001497700">
    <property type="component" value="Unassembled WGS sequence"/>
</dbReference>
<organism evidence="1 2">
    <name type="scientific">Hypoxylon rubiginosum</name>
    <dbReference type="NCBI Taxonomy" id="110542"/>
    <lineage>
        <taxon>Eukaryota</taxon>
        <taxon>Fungi</taxon>
        <taxon>Dikarya</taxon>
        <taxon>Ascomycota</taxon>
        <taxon>Pezizomycotina</taxon>
        <taxon>Sordariomycetes</taxon>
        <taxon>Xylariomycetidae</taxon>
        <taxon>Xylariales</taxon>
        <taxon>Hypoxylaceae</taxon>
        <taxon>Hypoxylon</taxon>
    </lineage>
</organism>
<accession>A0ACB9ZJ22</accession>
<comment type="caution">
    <text evidence="1">The sequence shown here is derived from an EMBL/GenBank/DDBJ whole genome shotgun (WGS) entry which is preliminary data.</text>
</comment>
<sequence>MDMFDLSNFSLSLTHMYRDVNNLPAPTVVNMFAQPNIALQMTGNSNDSMAYSSACDCPIYANITGMTI</sequence>
<keyword evidence="2" id="KW-1185">Reference proteome</keyword>
<gene>
    <name evidence="1" type="ORF">F4820DRAFT_402141</name>
</gene>
<protein>
    <submittedName>
        <fullName evidence="1">Uncharacterized protein</fullName>
    </submittedName>
</protein>